<dbReference type="Gene3D" id="3.90.1570.40">
    <property type="match status" value="1"/>
</dbReference>
<dbReference type="InterPro" id="IPR027434">
    <property type="entry name" value="Homing_endonucl"/>
</dbReference>
<evidence type="ECO:0000313" key="11">
    <source>
        <dbReference type="EMBL" id="KAJ1913001.1"/>
    </source>
</evidence>
<keyword evidence="9" id="KW-0687">Ribonucleoprotein</keyword>
<dbReference type="Pfam" id="PF12134">
    <property type="entry name" value="PRP8_domainIV"/>
    <property type="match status" value="1"/>
</dbReference>
<comment type="caution">
    <text evidence="11">The sequence shown here is derived from an EMBL/GenBank/DDBJ whole genome shotgun (WGS) entry which is preliminary data.</text>
</comment>
<dbReference type="InterPro" id="IPR012591">
    <property type="entry name" value="PRO8NT"/>
</dbReference>
<dbReference type="Pfam" id="PF05203">
    <property type="entry name" value="Hom_end_hint"/>
    <property type="match status" value="1"/>
</dbReference>
<dbReference type="GO" id="GO:0030620">
    <property type="term" value="F:U2 snRNA binding"/>
    <property type="evidence" value="ECO:0007669"/>
    <property type="project" value="TreeGrafter"/>
</dbReference>
<dbReference type="Pfam" id="PF08084">
    <property type="entry name" value="PROCT"/>
    <property type="match status" value="1"/>
</dbReference>
<dbReference type="EMBL" id="JANBPT010000783">
    <property type="protein sequence ID" value="KAJ1913001.1"/>
    <property type="molecule type" value="Genomic_DNA"/>
</dbReference>
<reference evidence="11" key="1">
    <citation type="submission" date="2022-07" db="EMBL/GenBank/DDBJ databases">
        <title>Phylogenomic reconstructions and comparative analyses of Kickxellomycotina fungi.</title>
        <authorList>
            <person name="Reynolds N.K."/>
            <person name="Stajich J.E."/>
            <person name="Barry K."/>
            <person name="Grigoriev I.V."/>
            <person name="Crous P."/>
            <person name="Smith M.E."/>
        </authorList>
    </citation>
    <scope>NUCLEOTIDE SEQUENCE</scope>
    <source>
        <strain evidence="11">RSA 861</strain>
    </source>
</reference>
<dbReference type="GO" id="GO:0016539">
    <property type="term" value="P:intein-mediated protein splicing"/>
    <property type="evidence" value="ECO:0007669"/>
    <property type="project" value="InterPro"/>
</dbReference>
<dbReference type="Gene3D" id="3.30.420.230">
    <property type="match status" value="1"/>
</dbReference>
<dbReference type="InterPro" id="IPR003587">
    <property type="entry name" value="Hint_dom_N"/>
</dbReference>
<proteinExistence type="predicted"/>
<dbReference type="Pfam" id="PF10596">
    <property type="entry name" value="U6-snRNA_bdg"/>
    <property type="match status" value="2"/>
</dbReference>
<dbReference type="InterPro" id="IPR036844">
    <property type="entry name" value="Hint_dom_sf"/>
</dbReference>
<dbReference type="FunFam" id="3.90.1570.40:FF:000001">
    <property type="entry name" value="Pre-mRNA-processing-splicing factor 8"/>
    <property type="match status" value="1"/>
</dbReference>
<dbReference type="PANTHER" id="PTHR11140">
    <property type="entry name" value="PRE-MRNA SPLICING FACTOR PRP8"/>
    <property type="match status" value="1"/>
</dbReference>
<feature type="domain" description="MPN" evidence="10">
    <location>
        <begin position="4132"/>
        <end position="4263"/>
    </location>
</feature>
<keyword evidence="4" id="KW-0068">Autocatalytic cleavage</keyword>
<dbReference type="Gene3D" id="3.10.28.10">
    <property type="entry name" value="Homing endonucleases"/>
    <property type="match status" value="2"/>
</dbReference>
<keyword evidence="5" id="KW-0694">RNA-binding</keyword>
<comment type="subcellular location">
    <subcellularLocation>
        <location evidence="1">Nucleus</location>
    </subcellularLocation>
</comment>
<dbReference type="PANTHER" id="PTHR11140:SF0">
    <property type="entry name" value="PRE-MRNA-PROCESSING-SPLICING FACTOR 8"/>
    <property type="match status" value="1"/>
</dbReference>
<evidence type="ECO:0000256" key="7">
    <source>
        <dbReference type="ARBA" id="ARBA00023187"/>
    </source>
</evidence>
<dbReference type="InterPro" id="IPR019580">
    <property type="entry name" value="Prp8_U6-snRNA-bd"/>
</dbReference>
<dbReference type="Gene3D" id="2.170.16.10">
    <property type="entry name" value="Hedgehog/Intein (Hint) domain"/>
    <property type="match status" value="6"/>
</dbReference>
<dbReference type="Pfam" id="PF10598">
    <property type="entry name" value="RRM_4"/>
    <property type="match status" value="1"/>
</dbReference>
<dbReference type="InterPro" id="IPR042516">
    <property type="entry name" value="Prp8_U5-snRNA-bd_sf"/>
</dbReference>
<dbReference type="InterPro" id="IPR007868">
    <property type="entry name" value="Hom_end_hint"/>
</dbReference>
<dbReference type="SMART" id="SM00306">
    <property type="entry name" value="HintN"/>
    <property type="match status" value="2"/>
</dbReference>
<dbReference type="CDD" id="cd00081">
    <property type="entry name" value="Hint"/>
    <property type="match status" value="2"/>
</dbReference>
<dbReference type="PROSITE" id="PS50817">
    <property type="entry name" value="INTEIN_N_TER"/>
    <property type="match status" value="1"/>
</dbReference>
<dbReference type="FunFam" id="1.20.80.40:FF:000001">
    <property type="entry name" value="Pre-mRNA-processing-splicing factor 8"/>
    <property type="match status" value="1"/>
</dbReference>
<dbReference type="OrthoDB" id="1931567at2759"/>
<dbReference type="GO" id="GO:0030623">
    <property type="term" value="F:U5 snRNA binding"/>
    <property type="evidence" value="ECO:0007669"/>
    <property type="project" value="InterPro"/>
</dbReference>
<accession>A0A9W7ZN63</accession>
<organism evidence="11 12">
    <name type="scientific">Tieghemiomyces parasiticus</name>
    <dbReference type="NCBI Taxonomy" id="78921"/>
    <lineage>
        <taxon>Eukaryota</taxon>
        <taxon>Fungi</taxon>
        <taxon>Fungi incertae sedis</taxon>
        <taxon>Zoopagomycota</taxon>
        <taxon>Kickxellomycotina</taxon>
        <taxon>Dimargaritomycetes</taxon>
        <taxon>Dimargaritales</taxon>
        <taxon>Dimargaritaceae</taxon>
        <taxon>Tieghemiomyces</taxon>
    </lineage>
</organism>
<dbReference type="PROSITE" id="PS50818">
    <property type="entry name" value="INTEIN_C_TER"/>
    <property type="match status" value="1"/>
</dbReference>
<evidence type="ECO:0000259" key="10">
    <source>
        <dbReference type="PROSITE" id="PS50249"/>
    </source>
</evidence>
<dbReference type="SMART" id="SM00232">
    <property type="entry name" value="JAB_MPN"/>
    <property type="match status" value="1"/>
</dbReference>
<keyword evidence="7" id="KW-0508">mRNA splicing</keyword>
<protein>
    <recommendedName>
        <fullName evidence="10">MPN domain-containing protein</fullName>
    </recommendedName>
</protein>
<dbReference type="Gene3D" id="3.40.140.10">
    <property type="entry name" value="Cytidine Deaminase, domain 2"/>
    <property type="match status" value="1"/>
</dbReference>
<dbReference type="CDD" id="cd13838">
    <property type="entry name" value="RNase_H_like_Prp8_IV"/>
    <property type="match status" value="1"/>
</dbReference>
<evidence type="ECO:0000256" key="6">
    <source>
        <dbReference type="ARBA" id="ARBA00023000"/>
    </source>
</evidence>
<dbReference type="InterPro" id="IPR012592">
    <property type="entry name" value="PROCN"/>
</dbReference>
<dbReference type="InterPro" id="IPR021983">
    <property type="entry name" value="PRP8_domainIV"/>
</dbReference>
<dbReference type="InterPro" id="IPR037518">
    <property type="entry name" value="MPN"/>
</dbReference>
<dbReference type="GO" id="GO:0030619">
    <property type="term" value="F:U1 snRNA binding"/>
    <property type="evidence" value="ECO:0007669"/>
    <property type="project" value="TreeGrafter"/>
</dbReference>
<sequence>MDNPDSNVHGLSEAALAEKARKWAALNAKRYDTKKKFGFVEHQKENMPQEHLRKIIRDHGDMTNKKFRQDKRVYLGALKYVPHAVLKLLENMPMPWEQVREVPVLYHITGAISFVDAVPRVIEPVYIAQWGTMWIMMRREKRDRRHFKRMRFPPFDDEEPPLDYGDNLLDVEPLEAIQMELDEDEDAAVADWFYDPQPLLDTPHVNGPSYRRWQLDLPIMSTLHRLADQLLSDLVDPNYFYLFDLNAFITAKSLNLAIPGGPKFEPLYRDADPADEDWNEFNDINKIILRQPIRTEYKIAFPYLYNSRPRAVRPAAYHRPAVQYIKAEDPDLPAFYFDPLINPIPARRAAAVEERAHLRSLFRDPERDGDGDDDDELLDEDPEFRLPAHAGSFLDTVPLSTDRTASGVALYWAPHPFDRRSGRTRRAQDVPLVNQWFLEHSAPDLPVKCRVSYQKLLKKYTLNALHHRRPKPLSKKYLFRQFGATKFFQSTELDWVEAGLQVCKQGFNMLNLLIHRKGVSYLHLDYNFNLKPVKTLTTKERKKSRFGNAFHLCVARGTPVSLGNGLAVPVETLGADVGVQAWATDGLTAEARVQRAWLADGDAPCVRLTLADGRAIDLTPNHPVLTLAPGSHEPAYVEAGTLTSAHRVVVSLLGGVVDDMAPAGDYTLGTFHLGRERVRVLALARLLGLASVQEVPFSTEVRVPGTVDGAAVLSDVAEVTGERATFDPVTRTVTLPPACAQLVAGLLPNPSAAAVFPTALADPACPLAVRRECLAAWFGALVDIEALVSLPGLSYLRLDLPTRLCDSAAARAEVIAQFAHLNVSADDVPGAGVSLPVTALPILTAGLGARYHSEATKQLSLLASWAGYRTELQRRRAMLTTRTLEYYRASATTGSPPSLAACLQHTLAEPTFAAEDPLAVPSEQELAAALAGRPAPTGTVEGPTALPFPQFAAAVLSSFLPEGVDSLPDILPTIAALPVVSVDASVGNFPVYDLSVPPHDSFVAAGMVVHNCREILRLTKLIVDAHVQYRLGNIDAFQLADGLQYIFAHVGQLTGMYRYKYRLMRQIRQCFAAGTPVLLTDGTSAPIETIRVGSQVLDENYCPATVRSLSSGQAPLYQVLPRLPAALRRAYPNAEVFDAPGFACNGPHILILQVPCAPDSLKSVIPDAAGSYVVSYLELSDDPTLGMKIPQVQQRQFSATQTEVAKRFLAQMDKLSFTWEVSMDHFLRFEAQYPDLAASCNMVRAGPIIADLQGTLPTVPVATMLQADLPSHHPHLILFHQLMGLVAARVLSTEETPAFDDTNWRWEMSPEAGRDLAANCTAADLPPNSTPGLTVSSDLRSWQMTSACPHLAALRTAANEVFSRPEDQIVSWALGRFTPQRATFIKGLVAGLNRSPGAFREAPPATYMAYFATPIAAVRAVRLVNRLSASIGIALVVCQDGPVLRGFLPIDPPPCNQPVRLPWGFTVEPLTQSAAYYGFEVDGPTPRFLLADATVVHNCKDLKHLIYYRFNSGPVGKGPGVGFWAPGWRVWLFFLRGIVPLLERWLGNLLARQFEGRNSKGIAKTLTKQRVESHFDLELRAAVMHDILDMIPEGIRASKSRTILQHLSEAWRCWKANTPWKVPGLPTPVENMILRYVKSKADWWTSAAYFNRERIRRGATVDKGAARKNLGRLTRLWLKAEQERQHNYLKDGPYVGAEEAVAIYTTMVHWLESRRFSPIPFPPLSYKHDTKLLILALERLRESFSVQSRLNQNQREEMGLIEQAYDNPHEALSRIKRLLLTQRAFKEVGINFMDHYSHLTPVYTVEPLEKITDAYLDQYLWYEACLDPQTSVRCFDGSAKRLADIRVGDQLLGDDGTARTVGDMYDGVSPVQFDIIPVRCAGRPAGAVPYRATANHVLCLRPVGAAATGPTIRSTPRGYRVYWFSRHTLRPYVTDFEVGQDDDGEDDETVSQPSNLVTAFLTHVRPRHHRYRPTTGTLDWVDLAGQLRVTRLVDCAKGPAAGLRPCYHLGTRAAALRAAEIFRDADPVLSPDAVVEVTVFNYLQLPAGLRSCYIGYRAATPTSGAPAKLFHPVPFRVVPVLGPVPYVGLALEGPNERFRLADGTVTHNSKRNLFPSWIKPSDAEIPPLLVYKFCQGVNNLEDVWETEAGQTTIILESRLNRLYEKIDLTLLNRLLRLVLDHNLADYMTAKNNVVLNYKDMQHVNSYGLLRGLQFSGFLTQYYGLMLDLLLLGLQRASEMAGPPQMPNDFLQYADVATEVRHPIRLYVRYLDRVHIVYRFQADEARDLVQRFLSERPDPNGEYMVGYPNKRCWPRDCRMRLFRADVLLGRATFWDLANRLPRSLTALDWDDSFVSVYSRDNPNLLFDMCGFAVRLLPKVRSRAEEFSLRDGVWNLVNEQTKERTAQAFLRVDDTALMTFHNRVRQLLMSAGATTFSKIANKYNTALLSFMVYYREAVIATREALDLLVKSENKIQTRIKIGLNSKMPSRFPPVVFYCPKELGGLSMLSMGHVLIPQSDLRWSSQTDTGITHFRSGMSHDEDQMIPNLFRYLQPWESEFTDSQRVWAEYALKRQEAQAQNRRLTLEDLEDSWDRGIPRINTLFSKDRHTMAFDKGWRLRTEFKQYQHLRHNPFWWTSGSHDGRLYSLQAYRTDMIQALGGVEGILEHTLFKGTYFPTWEGLFWERACLRVGTEVLRGDGRVVRAELLGVGDTVLGEDGTARPIVHVVKGGAPLYEVGDPDHAPHQVTVDHVLCLRATARVLQLRRTPTAILATWYTVGPRRVCRTFPVTASGPDIAFMAAQQAAQREATVFPGDVVHVTVRDVLAQPCLRRDFTLYHATPTFAAQPVPLAPYLVGCLLGAGDAQRPGCLILAPAERAAAVQTSLSAHAIQLEELPGADTYRATFTACSSKAGEDLAVTVRKLGLFTADGPQLPGVYLANTRDIRRAVLAGWLDAAADVLYSEGGDLPVIRVRSSLRSQLDSFARVARSLGLATAGPVTQVSVTPRVYRLAFNPTVLRDLPTRRFAALALTPPIPYLADHTPVPSGPQFTLQPRPAAEFIGFRLAAPAADPAARRFLLADLTVTHNSGFEEAMKFKKLTNAQRSGLNQIPNRRFTLWWSPTINRANVYVGFQVQLDLTGIFMHGKIPTLKISLIQMFRAHLWQKIHESVVMDLCFGEGTGLLLADGTTRAVEDIRVGDRLLGADHTPRPVVALTHGTGPLFRLTQRARGAPVIGSPAHPRRLGAHDVVVNAAHTLLLTPCGPRATVRELRDTCGRVTGYAVEWWQHIKAKTDEDFAFPTRHTRMFDDAAVAAEFCTAAAGSGPLVWEISARHYYAFAVLCPKAARHFRLYRTDSAVDYPDSPAAGSLDLLELYREKSHPMAVTPAFVAADLCWLLGAWLAAGVPNEDPRAVSIELPARRWATGVGKRLEAHGRAMALRFEVSRTTSGERITYTAPALVSLLARLGVQNGAVPEVNADLLTAQAQDQRAALLAGLIDAVGHVVTLKTGPTVELMVRTSSSAICAQRLARSLGLTAEVRPLGDLADECYTKVVLQSLALRARLPASLLAIRHLPDVFTGDVRSTVAPVPAFRFAITPIDDGPYYGFQVAGPDPYVLLDDFTVAHNCQVFDQELEALQIEVVQKETIHPRKSYKMNSSCADILLFAAYKWTASRPSLITDTKDVMDGATAQKLWLDVQLRWGDFDSHDIERYTRAKFLDYTTDNMSIYPSPTGVMVGIDLAYNLHSAYGHWAPGFKPLMSQALNKIMKANPALYVLRERIRKGLQLYSSEPTEPYLSSQSITEIFSNQIIWFVDDTNVYRVTIHKTFEGNLVTKPINGAIFIFNPRTGQLFLKVIHTSVWAGQKRLGQLAKWKTAEEVAALIRSLPIEEQPRQLIVTRRGMLDPLEIHCLDFPNVVIRGSELLLPFQACLKVEKFGDLILKATEPQMCLFNLYDDWLRTISSYTAFSRLILILRALHINNERAKVILRPDRHTVTQPYHVWPTLTDEAWIAVEVALKDLILNDYGKKNNVSTASLTQSEIRDIILGMEISAPSLQRQQIAEIEKQAQQGASSAVTAVTTKTQNVHGDEIVVTTTSNYETQTFSSKTDWRIRAISANNLHLRTHHIYVASDDLSETGFTYVLPKNLLKRLITVSDLRTQVAAYLYGVSPPDTPHVKEVRCVALVPQWGTHQRVHLPHQLPKHDLLKGLEPLGWLHTQPQETPALPASDIIQHASFLAEHKAWDGDRAVVVTCSFTPGSCSLAAYRLTPAGYEWGRTHRDVLGTSSSGTIQPPGYTTNLFDRVQLLLSDRFLGFFLVPADGVWNYNFMGPSHRPDMSYAMALDVPREFYHEVHRPGHYLNFADMESTALEVDQEDFLS</sequence>
<dbReference type="Pfam" id="PF08082">
    <property type="entry name" value="PRO8NT"/>
    <property type="match status" value="1"/>
</dbReference>
<keyword evidence="6" id="KW-0651">Protein splicing</keyword>
<keyword evidence="8" id="KW-0539">Nucleus</keyword>
<evidence type="ECO:0000313" key="12">
    <source>
        <dbReference type="Proteomes" id="UP001150569"/>
    </source>
</evidence>
<keyword evidence="2" id="KW-0507">mRNA processing</keyword>
<keyword evidence="12" id="KW-1185">Reference proteome</keyword>
<dbReference type="Gene3D" id="3.30.43.40">
    <property type="entry name" value="Pre-mRNA-processing-splicing factor 8, U5-snRNA-binding domain"/>
    <property type="match status" value="1"/>
</dbReference>
<dbReference type="GO" id="GO:0000244">
    <property type="term" value="P:spliceosomal tri-snRNP complex assembly"/>
    <property type="evidence" value="ECO:0007669"/>
    <property type="project" value="TreeGrafter"/>
</dbReference>
<evidence type="ECO:0000256" key="1">
    <source>
        <dbReference type="ARBA" id="ARBA00004123"/>
    </source>
</evidence>
<evidence type="ECO:0000256" key="3">
    <source>
        <dbReference type="ARBA" id="ARBA00022728"/>
    </source>
</evidence>
<dbReference type="SUPFAM" id="SSF51294">
    <property type="entry name" value="Hedgehog/intein (Hint) domain"/>
    <property type="match status" value="5"/>
</dbReference>
<dbReference type="InterPro" id="IPR006141">
    <property type="entry name" value="Intein_N"/>
</dbReference>
<dbReference type="InterPro" id="IPR043172">
    <property type="entry name" value="Prp8_domainIV_palm"/>
</dbReference>
<dbReference type="InterPro" id="IPR012337">
    <property type="entry name" value="RNaseH-like_sf"/>
</dbReference>
<dbReference type="NCBIfam" id="TIGR01443">
    <property type="entry name" value="intein_Cterm"/>
    <property type="match status" value="1"/>
</dbReference>
<dbReference type="GO" id="GO:0071013">
    <property type="term" value="C:catalytic step 2 spliceosome"/>
    <property type="evidence" value="ECO:0007669"/>
    <property type="project" value="TreeGrafter"/>
</dbReference>
<name>A0A9W7ZN63_9FUNG</name>
<dbReference type="FunFam" id="3.30.420.230:FF:000003">
    <property type="entry name" value="Pre-mRNA-processing-splicing factor 8"/>
    <property type="match status" value="1"/>
</dbReference>
<dbReference type="Pfam" id="PF08083">
    <property type="entry name" value="PROCN"/>
    <property type="match status" value="3"/>
</dbReference>
<dbReference type="FunFam" id="3.30.43.40:FF:000001">
    <property type="entry name" value="Pre-mRNA-processing-splicing factor 8"/>
    <property type="match status" value="1"/>
</dbReference>
<dbReference type="GO" id="GO:0097157">
    <property type="term" value="F:pre-mRNA intronic binding"/>
    <property type="evidence" value="ECO:0007669"/>
    <property type="project" value="TreeGrafter"/>
</dbReference>
<evidence type="ECO:0000256" key="2">
    <source>
        <dbReference type="ARBA" id="ARBA00022664"/>
    </source>
</evidence>
<dbReference type="InterPro" id="IPR003586">
    <property type="entry name" value="Hint_dom_C"/>
</dbReference>
<dbReference type="GO" id="GO:0017070">
    <property type="term" value="F:U6 snRNA binding"/>
    <property type="evidence" value="ECO:0007669"/>
    <property type="project" value="InterPro"/>
</dbReference>
<dbReference type="FunFam" id="3.40.140.10:FF:000002">
    <property type="entry name" value="Pre-mRNA-processing-splicing factor 8"/>
    <property type="match status" value="1"/>
</dbReference>
<dbReference type="InterPro" id="IPR000555">
    <property type="entry name" value="JAMM/MPN+_dom"/>
</dbReference>
<dbReference type="GO" id="GO:0005682">
    <property type="term" value="C:U5 snRNP"/>
    <property type="evidence" value="ECO:0007669"/>
    <property type="project" value="TreeGrafter"/>
</dbReference>
<dbReference type="InterPro" id="IPR027652">
    <property type="entry name" value="PRP8"/>
</dbReference>
<dbReference type="GO" id="GO:0008237">
    <property type="term" value="F:metallopeptidase activity"/>
    <property type="evidence" value="ECO:0007669"/>
    <property type="project" value="InterPro"/>
</dbReference>
<dbReference type="InterPro" id="IPR030934">
    <property type="entry name" value="Intein_C"/>
</dbReference>
<dbReference type="InterPro" id="IPR019582">
    <property type="entry name" value="RRM_spliceosomal_PrP8"/>
</dbReference>
<dbReference type="InterPro" id="IPR019581">
    <property type="entry name" value="Prp8_U5-snRNA-bd"/>
</dbReference>
<dbReference type="SMART" id="SM00305">
    <property type="entry name" value="HintC"/>
    <property type="match status" value="1"/>
</dbReference>
<evidence type="ECO:0000256" key="4">
    <source>
        <dbReference type="ARBA" id="ARBA00022813"/>
    </source>
</evidence>
<dbReference type="PROSITE" id="PS50249">
    <property type="entry name" value="MPN"/>
    <property type="match status" value="1"/>
</dbReference>
<dbReference type="InterPro" id="IPR043173">
    <property type="entry name" value="Prp8_domainIV_fingers"/>
</dbReference>
<keyword evidence="3" id="KW-0747">Spliceosome</keyword>
<dbReference type="Pfam" id="PF10597">
    <property type="entry name" value="U5_2-snRNA_bdg"/>
    <property type="match status" value="1"/>
</dbReference>
<dbReference type="SUPFAM" id="SSF53098">
    <property type="entry name" value="Ribonuclease H-like"/>
    <property type="match status" value="2"/>
</dbReference>
<evidence type="ECO:0000256" key="9">
    <source>
        <dbReference type="ARBA" id="ARBA00023274"/>
    </source>
</evidence>
<gene>
    <name evidence="11" type="ORF">IWQ60_009406</name>
</gene>
<dbReference type="Proteomes" id="UP001150569">
    <property type="component" value="Unassembled WGS sequence"/>
</dbReference>
<dbReference type="Gene3D" id="1.20.80.40">
    <property type="match status" value="1"/>
</dbReference>
<evidence type="ECO:0000256" key="5">
    <source>
        <dbReference type="ARBA" id="ARBA00022884"/>
    </source>
</evidence>
<evidence type="ECO:0000256" key="8">
    <source>
        <dbReference type="ARBA" id="ARBA00023242"/>
    </source>
</evidence>
<dbReference type="InterPro" id="IPR012984">
    <property type="entry name" value="PROCT"/>
</dbReference>
<dbReference type="CDD" id="cd08056">
    <property type="entry name" value="MPN_PRP8"/>
    <property type="match status" value="1"/>
</dbReference>